<gene>
    <name evidence="2" type="ORF">BAUCODRAFT_361780</name>
</gene>
<dbReference type="EMBL" id="KB445551">
    <property type="protein sequence ID" value="EMD00069.1"/>
    <property type="molecule type" value="Genomic_DNA"/>
</dbReference>
<reference evidence="2 3" key="1">
    <citation type="journal article" date="2012" name="PLoS Pathog.">
        <title>Diverse lifestyles and strategies of plant pathogenesis encoded in the genomes of eighteen Dothideomycetes fungi.</title>
        <authorList>
            <person name="Ohm R.A."/>
            <person name="Feau N."/>
            <person name="Henrissat B."/>
            <person name="Schoch C.L."/>
            <person name="Horwitz B.A."/>
            <person name="Barry K.W."/>
            <person name="Condon B.J."/>
            <person name="Copeland A.C."/>
            <person name="Dhillon B."/>
            <person name="Glaser F."/>
            <person name="Hesse C.N."/>
            <person name="Kosti I."/>
            <person name="LaButti K."/>
            <person name="Lindquist E.A."/>
            <person name="Lucas S."/>
            <person name="Salamov A.A."/>
            <person name="Bradshaw R.E."/>
            <person name="Ciuffetti L."/>
            <person name="Hamelin R.C."/>
            <person name="Kema G.H.J."/>
            <person name="Lawrence C."/>
            <person name="Scott J.A."/>
            <person name="Spatafora J.W."/>
            <person name="Turgeon B.G."/>
            <person name="de Wit P.J.G.M."/>
            <person name="Zhong S."/>
            <person name="Goodwin S.B."/>
            <person name="Grigoriev I.V."/>
        </authorList>
    </citation>
    <scope>NUCLEOTIDE SEQUENCE [LARGE SCALE GENOMIC DNA]</scope>
    <source>
        <strain evidence="2 3">UAMH 10762</strain>
    </source>
</reference>
<proteinExistence type="predicted"/>
<dbReference type="KEGG" id="bcom:BAUCODRAFT_361780"/>
<dbReference type="Pfam" id="PF13432">
    <property type="entry name" value="TPR_16"/>
    <property type="match status" value="1"/>
</dbReference>
<dbReference type="GO" id="GO:0006383">
    <property type="term" value="P:transcription by RNA polymerase III"/>
    <property type="evidence" value="ECO:0007669"/>
    <property type="project" value="InterPro"/>
</dbReference>
<dbReference type="InterPro" id="IPR011990">
    <property type="entry name" value="TPR-like_helical_dom_sf"/>
</dbReference>
<evidence type="ECO:0000313" key="3">
    <source>
        <dbReference type="Proteomes" id="UP000011761"/>
    </source>
</evidence>
<dbReference type="InterPro" id="IPR039340">
    <property type="entry name" value="Tfc4/TFIIIC-102/Sfc4"/>
</dbReference>
<dbReference type="eggNOG" id="KOG2076">
    <property type="taxonomic scope" value="Eukaryota"/>
</dbReference>
<name>M2N7K2_BAUPA</name>
<feature type="region of interest" description="Disordered" evidence="1">
    <location>
        <begin position="1"/>
        <end position="147"/>
    </location>
</feature>
<feature type="compositionally biased region" description="Low complexity" evidence="1">
    <location>
        <begin position="97"/>
        <end position="110"/>
    </location>
</feature>
<protein>
    <submittedName>
        <fullName evidence="2">Uncharacterized protein</fullName>
    </submittedName>
</protein>
<feature type="compositionally biased region" description="Basic and acidic residues" evidence="1">
    <location>
        <begin position="321"/>
        <end position="331"/>
    </location>
</feature>
<feature type="compositionally biased region" description="Basic and acidic residues" evidence="1">
    <location>
        <begin position="40"/>
        <end position="62"/>
    </location>
</feature>
<dbReference type="GO" id="GO:0000127">
    <property type="term" value="C:transcription factor TFIIIC complex"/>
    <property type="evidence" value="ECO:0007669"/>
    <property type="project" value="TreeGrafter"/>
</dbReference>
<feature type="compositionally biased region" description="Basic and acidic residues" evidence="1">
    <location>
        <begin position="11"/>
        <end position="27"/>
    </location>
</feature>
<dbReference type="STRING" id="717646.M2N7K2"/>
<evidence type="ECO:0000313" key="2">
    <source>
        <dbReference type="EMBL" id="EMD00069.1"/>
    </source>
</evidence>
<dbReference type="PANTHER" id="PTHR23082">
    <property type="entry name" value="TRANSCRIPTION INITIATION FACTOR IIIC TFIIIC , POLYPEPTIDE 3-RELATED"/>
    <property type="match status" value="1"/>
</dbReference>
<feature type="region of interest" description="Disordered" evidence="1">
    <location>
        <begin position="162"/>
        <end position="193"/>
    </location>
</feature>
<dbReference type="RefSeq" id="XP_007672569.1">
    <property type="nucleotide sequence ID" value="XM_007674379.1"/>
</dbReference>
<dbReference type="OrthoDB" id="9991317at2759"/>
<sequence>MSEEDDAGEAYAEHHYDDYGDNDHISIEEFNETPLLFDHNTQHDHVGGPERAEAASETRHASVDQSIEDQDSYEYSDRYADANGYHGAYGHGETFDGGDCADVVGADTAGPIAVEPRRKPGRPRKRASPNGIQKRTAQPKRPAPGRSYLSSATLARFDELRGLQNSQRPTTESTDNALEPHVDVDDAPSEGDDGLAAALRRQAAAQHYWQSTKNLGFGQTNTKHHVELPETYHAFPEEDLTIQGAPVANAFFQQTLDPLGGFELDEDLLDRGPGLSYVHDNVHEHSSGLAGPESVRGRPRGRGRGRGRRSWKWALVGTTHDAAKAKAEARIQQKSAQGRGRGRGQNGGRGEGEPKRGRRSGPRKPVDPGKEFKGLQTQAISALMEGKLDDALSSAQLAVQTNPEVRSAHTLLSEILEKLHRKADSVGALMTGAVVAKDSSLWIESAERTISVLRHELSWSEVADQALYCYSMSANLQKRMGIEDRELQATIRRGMRDMLIAVGRNAKARHECSFLSWLNPGDFENAETYAQLCLRETDDIPKAKEAYEKAFEARKTEFAGLDDKEREALWSHLDLYAQLVDRHGTTRDDGLRKLSVFQDGLRKVKRFARYILGRADESFWEKHEGDDKEFDIDHGERRVFVGEFQQGKASRDKALFGQGLPLDLRIKLGIFRVKMGMSHHEEAMRHLNHLLAFTNEMADHVDLFDIVSETLKDHLMYDYALQFYEPMLPHLQGTHEVVSLGLAQAYIGTGRYEDAEDTLRALIRADPLNKQGRVDLAKMFVRQGWKEEALPLCEELIRLGHREVVKAHDLPLPPVQRRFHRLPKGANGAVEGAEERPTPLVSSDVDEVYQRAEHLWPSVEQDMDGEDAEEWLELAGGLAETFRQERAFFPLKERNPNVQPTRGRPRVRRDDSADDAGNQNSRLAAQTPTDFKGILLGDWHRILSNLALLWAARADYARSYEILYDILLKATIFYYDRIFFDMSNAVALCCALQFNDSHAIADIARNYITKSDARASIPFHLLAGGTRLCYGENNGFDFDPTQKFVIRSLKGIDYMVLPPELRQQIPHGSDLPTLETRLNRYGSETGQLDAGVLTLYANIMALAKHGGQSSLAYYLRALAIEPDNPSIILSLGLTYIHNAMKRVSENRQFGIQQGLSFVRRYYDMRLATNRVILRQEAEYNMAKVWHVLGLTHLAIPSYEKVVGMSAAVQEEARSEGHIGAHTTVQAEDFAMEAAFALQQIFALAGNVEAAATVTQDVLVI</sequence>
<feature type="region of interest" description="Disordered" evidence="1">
    <location>
        <begin position="280"/>
        <end position="372"/>
    </location>
</feature>
<keyword evidence="3" id="KW-1185">Reference proteome</keyword>
<dbReference type="SUPFAM" id="SSF48452">
    <property type="entry name" value="TPR-like"/>
    <property type="match status" value="2"/>
</dbReference>
<dbReference type="PANTHER" id="PTHR23082:SF0">
    <property type="entry name" value="GENERAL TRANSCRIPTION FACTOR 3C POLYPEPTIDE 3"/>
    <property type="match status" value="1"/>
</dbReference>
<feature type="compositionally biased region" description="Polar residues" evidence="1">
    <location>
        <begin position="163"/>
        <end position="176"/>
    </location>
</feature>
<dbReference type="OMA" id="SENRQYQ"/>
<feature type="region of interest" description="Disordered" evidence="1">
    <location>
        <begin position="893"/>
        <end position="923"/>
    </location>
</feature>
<dbReference type="AlphaFoldDB" id="M2N7K2"/>
<dbReference type="Gene3D" id="1.25.40.10">
    <property type="entry name" value="Tetratricopeptide repeat domain"/>
    <property type="match status" value="2"/>
</dbReference>
<evidence type="ECO:0000256" key="1">
    <source>
        <dbReference type="SAM" id="MobiDB-lite"/>
    </source>
</evidence>
<organism evidence="2 3">
    <name type="scientific">Baudoinia panamericana (strain UAMH 10762)</name>
    <name type="common">Angels' share fungus</name>
    <name type="synonym">Baudoinia compniacensis (strain UAMH 10762)</name>
    <dbReference type="NCBI Taxonomy" id="717646"/>
    <lineage>
        <taxon>Eukaryota</taxon>
        <taxon>Fungi</taxon>
        <taxon>Dikarya</taxon>
        <taxon>Ascomycota</taxon>
        <taxon>Pezizomycotina</taxon>
        <taxon>Dothideomycetes</taxon>
        <taxon>Dothideomycetidae</taxon>
        <taxon>Mycosphaerellales</taxon>
        <taxon>Teratosphaeriaceae</taxon>
        <taxon>Baudoinia</taxon>
    </lineage>
</organism>
<dbReference type="Proteomes" id="UP000011761">
    <property type="component" value="Unassembled WGS sequence"/>
</dbReference>
<accession>M2N7K2</accession>
<dbReference type="GeneID" id="19112893"/>
<feature type="compositionally biased region" description="Basic residues" evidence="1">
    <location>
        <begin position="297"/>
        <end position="311"/>
    </location>
</feature>
<dbReference type="HOGENOM" id="CLU_002391_0_2_1"/>